<accession>A0A3N0AXS5</accession>
<comment type="caution">
    <text evidence="3">The sequence shown here is derived from an EMBL/GenBank/DDBJ whole genome shotgun (WGS) entry which is preliminary data.</text>
</comment>
<dbReference type="SUPFAM" id="SSF52540">
    <property type="entry name" value="P-loop containing nucleoside triphosphate hydrolases"/>
    <property type="match status" value="1"/>
</dbReference>
<dbReference type="InterPro" id="IPR025420">
    <property type="entry name" value="DUF4143"/>
</dbReference>
<sequence>MLKRKIEKRIESWKATKTNQGLLITGARQTGKTSSIEAFGRERYEAMVKIDFVEQPRAVEVISEAQNLSDLIMRITALAERPLAPESTLLFFDEVQRCADAITWMRYLAEDDRFDVIYSGSMLGVEAYDFRSLPVGTIDIEEMFPLDFEEFCWSQGTDPTLWDAVKGCFAAREPVPDFLHEMFLDLWLRYVLIGGMPEVVQVFADTHDTQLMRARQRGILDTYRADITRYVKDRVRARQIKTIFDAVPSQLNRESKRFIISGATDGKRFSRIASDFDWLADAGVVIPVHRATEATFPLGLSEERSYFKLYQSDVGLLFATLPSTAVEQLLARSEDMNLGAVFENAVAQELRAHGHERLYYFNKRGVGEVDFMIDAAGAPYVVPIEVKSGKSSKRHAALDALLGVKNYKLEGAIVLHRGNLEQEGPITYLPIYMAALL</sequence>
<dbReference type="Pfam" id="PF13173">
    <property type="entry name" value="AAA_14"/>
    <property type="match status" value="1"/>
</dbReference>
<feature type="domain" description="DUF4143" evidence="2">
    <location>
        <begin position="226"/>
        <end position="389"/>
    </location>
</feature>
<gene>
    <name evidence="3" type="ORF">DMP10_01760</name>
</gene>
<dbReference type="InterPro" id="IPR027417">
    <property type="entry name" value="P-loop_NTPase"/>
</dbReference>
<evidence type="ECO:0000259" key="1">
    <source>
        <dbReference type="Pfam" id="PF13173"/>
    </source>
</evidence>
<dbReference type="PANTHER" id="PTHR33295:SF7">
    <property type="entry name" value="ATPASE"/>
    <property type="match status" value="1"/>
</dbReference>
<protein>
    <submittedName>
        <fullName evidence="3">ATPase</fullName>
    </submittedName>
</protein>
<evidence type="ECO:0000313" key="4">
    <source>
        <dbReference type="Proteomes" id="UP000278327"/>
    </source>
</evidence>
<proteinExistence type="predicted"/>
<dbReference type="Proteomes" id="UP000278327">
    <property type="component" value="Unassembled WGS sequence"/>
</dbReference>
<dbReference type="RefSeq" id="WP_117284645.1">
    <property type="nucleotide sequence ID" value="NZ_JAMTCE010000005.1"/>
</dbReference>
<dbReference type="Pfam" id="PF13635">
    <property type="entry name" value="DUF4143"/>
    <property type="match status" value="1"/>
</dbReference>
<organism evidence="3 4">
    <name type="scientific">Adlercreutzia equolifaciens subsp. celatus DSM 18785</name>
    <dbReference type="NCBI Taxonomy" id="1121021"/>
    <lineage>
        <taxon>Bacteria</taxon>
        <taxon>Bacillati</taxon>
        <taxon>Actinomycetota</taxon>
        <taxon>Coriobacteriia</taxon>
        <taxon>Eggerthellales</taxon>
        <taxon>Eggerthellaceae</taxon>
        <taxon>Adlercreutzia</taxon>
    </lineage>
</organism>
<keyword evidence="4" id="KW-1185">Reference proteome</keyword>
<feature type="domain" description="AAA" evidence="1">
    <location>
        <begin position="20"/>
        <end position="152"/>
    </location>
</feature>
<dbReference type="Gene3D" id="3.40.50.300">
    <property type="entry name" value="P-loop containing nucleotide triphosphate hydrolases"/>
    <property type="match status" value="1"/>
</dbReference>
<dbReference type="EMBL" id="QICA01000002">
    <property type="protein sequence ID" value="RNL39681.1"/>
    <property type="molecule type" value="Genomic_DNA"/>
</dbReference>
<dbReference type="InterPro" id="IPR041682">
    <property type="entry name" value="AAA_14"/>
</dbReference>
<dbReference type="PANTHER" id="PTHR33295">
    <property type="entry name" value="ATPASE"/>
    <property type="match status" value="1"/>
</dbReference>
<dbReference type="AlphaFoldDB" id="A0A3N0AXS5"/>
<reference evidence="3 4" key="1">
    <citation type="journal article" date="2019" name="Microbiol. Resour. Announc.">
        <title>Draft Genome Sequences of Type Strains of Gordonibacter faecihominis, Paraeggerthella hongkongensis, Parvibacter caecicola,Slackia equolifaciens, Slackia faecicanis, and Slackia isoflavoniconvertens.</title>
        <authorList>
            <person name="Danylec N."/>
            <person name="Stoll D.A."/>
            <person name="Dotsch A."/>
            <person name="Huch M."/>
        </authorList>
    </citation>
    <scope>NUCLEOTIDE SEQUENCE [LARGE SCALE GENOMIC DNA]</scope>
    <source>
        <strain evidence="3 4">DSM 18785</strain>
    </source>
</reference>
<evidence type="ECO:0000313" key="3">
    <source>
        <dbReference type="EMBL" id="RNL39681.1"/>
    </source>
</evidence>
<evidence type="ECO:0000259" key="2">
    <source>
        <dbReference type="Pfam" id="PF13635"/>
    </source>
</evidence>
<name>A0A3N0AXS5_9ACTN</name>